<organism evidence="1 2">
    <name type="scientific">Mycoplasmopsis canis</name>
    <dbReference type="NCBI Taxonomy" id="29555"/>
    <lineage>
        <taxon>Bacteria</taxon>
        <taxon>Bacillati</taxon>
        <taxon>Mycoplasmatota</taxon>
        <taxon>Mycoplasmoidales</taxon>
        <taxon>Metamycoplasmataceae</taxon>
        <taxon>Mycoplasmopsis</taxon>
    </lineage>
</organism>
<dbReference type="EMBL" id="LR215010">
    <property type="protein sequence ID" value="VEU68889.1"/>
    <property type="molecule type" value="Genomic_DNA"/>
</dbReference>
<gene>
    <name evidence="1" type="primary">MCYN0370</name>
    <name evidence="1" type="ORF">NCTC10146_00347</name>
</gene>
<dbReference type="Proteomes" id="UP000290495">
    <property type="component" value="Chromosome"/>
</dbReference>
<reference evidence="1 2" key="1">
    <citation type="submission" date="2019-01" db="EMBL/GenBank/DDBJ databases">
        <authorList>
            <consortium name="Pathogen Informatics"/>
        </authorList>
    </citation>
    <scope>NUCLEOTIDE SEQUENCE [LARGE SCALE GENOMIC DNA]</scope>
    <source>
        <strain evidence="1 2">NCTC10146</strain>
    </source>
</reference>
<dbReference type="AlphaFoldDB" id="A0A449AQQ3"/>
<name>A0A449AQQ3_9BACT</name>
<sequence>MNNLEKYEKFFELYEVIEKTKKNEQSEKWLPLLNKKNRDFINAVLYVDSNYNLDPLAKEPDKKFMFKLKSIISGEKEELEGYAGSSSYWFERVMKTDKNAEDEYKKAILGSIISIDRSNSTHLEAIKGTRLEILNRIIEIAPNKEQLEKELKNDDLNENHILFKITDAIIDNNNEKNRFNLSFASKFCAYASKIILGEVKYPKYDSVVSDNLFYFYNKYVDENSNKNKNTYKINHEIRKIDEYINKYLLYTNDIKKIVEKVKMNNEFSDFNIEDLDHIIWYFLKGQR</sequence>
<evidence type="ECO:0000313" key="2">
    <source>
        <dbReference type="Proteomes" id="UP000290495"/>
    </source>
</evidence>
<proteinExistence type="predicted"/>
<protein>
    <submittedName>
        <fullName evidence="1">Uncharacterized protein</fullName>
    </submittedName>
</protein>
<evidence type="ECO:0000313" key="1">
    <source>
        <dbReference type="EMBL" id="VEU68889.1"/>
    </source>
</evidence>
<accession>A0A449AQQ3</accession>
<dbReference type="RefSeq" id="WP_060913314.1">
    <property type="nucleotide sequence ID" value="NZ_LR215010.1"/>
</dbReference>